<keyword evidence="1" id="KW-0812">Transmembrane</keyword>
<dbReference type="Proteomes" id="UP000886043">
    <property type="component" value="Unassembled WGS sequence"/>
</dbReference>
<accession>A0A7C3CXN7</accession>
<protein>
    <recommendedName>
        <fullName evidence="3">Cell division protein FtsL</fullName>
    </recommendedName>
</protein>
<proteinExistence type="predicted"/>
<reference evidence="2" key="1">
    <citation type="journal article" date="2020" name="mSystems">
        <title>Genome- and Community-Level Interaction Insights into Carbon Utilization and Element Cycling Functions of Hydrothermarchaeota in Hydrothermal Sediment.</title>
        <authorList>
            <person name="Zhou Z."/>
            <person name="Liu Y."/>
            <person name="Xu W."/>
            <person name="Pan J."/>
            <person name="Luo Z.H."/>
            <person name="Li M."/>
        </authorList>
    </citation>
    <scope>NUCLEOTIDE SEQUENCE [LARGE SCALE GENOMIC DNA]</scope>
    <source>
        <strain evidence="2">HyVt-483</strain>
    </source>
</reference>
<keyword evidence="1" id="KW-0472">Membrane</keyword>
<evidence type="ECO:0000313" key="2">
    <source>
        <dbReference type="EMBL" id="HFC97628.1"/>
    </source>
</evidence>
<evidence type="ECO:0000256" key="1">
    <source>
        <dbReference type="SAM" id="Phobius"/>
    </source>
</evidence>
<dbReference type="AlphaFoldDB" id="A0A7C3CXN7"/>
<sequence length="104" mass="12386">MSVLSLGYAYRPRSAARKVSGRSAGWARTLRRIFLVLVLLLPWVWSSYQFVRYRRAMEVRDRLLQRQEALLTRWETLTAEERVRRIVAPKGLFKPTEREILRLP</sequence>
<dbReference type="EMBL" id="DRMH01000049">
    <property type="protein sequence ID" value="HFC97628.1"/>
    <property type="molecule type" value="Genomic_DNA"/>
</dbReference>
<gene>
    <name evidence="2" type="ORF">ENJ40_04095</name>
</gene>
<evidence type="ECO:0008006" key="3">
    <source>
        <dbReference type="Google" id="ProtNLM"/>
    </source>
</evidence>
<keyword evidence="1" id="KW-1133">Transmembrane helix</keyword>
<name>A0A7C3CXN7_9BACT</name>
<organism evidence="2">
    <name type="scientific">Thermosulfurimonas dismutans</name>
    <dbReference type="NCBI Taxonomy" id="999894"/>
    <lineage>
        <taxon>Bacteria</taxon>
        <taxon>Pseudomonadati</taxon>
        <taxon>Thermodesulfobacteriota</taxon>
        <taxon>Thermodesulfobacteria</taxon>
        <taxon>Thermodesulfobacteriales</taxon>
        <taxon>Thermodesulfobacteriaceae</taxon>
        <taxon>Thermosulfurimonas</taxon>
    </lineage>
</organism>
<feature type="transmembrane region" description="Helical" evidence="1">
    <location>
        <begin position="33"/>
        <end position="51"/>
    </location>
</feature>
<comment type="caution">
    <text evidence="2">The sequence shown here is derived from an EMBL/GenBank/DDBJ whole genome shotgun (WGS) entry which is preliminary data.</text>
</comment>